<dbReference type="AlphaFoldDB" id="A0A0U5GII3"/>
<reference evidence="2" key="1">
    <citation type="journal article" date="2016" name="Genome Announc.">
        <title>Draft genome sequences of fungus Aspergillus calidoustus.</title>
        <authorList>
            <person name="Horn F."/>
            <person name="Linde J."/>
            <person name="Mattern D.J."/>
            <person name="Walther G."/>
            <person name="Guthke R."/>
            <person name="Scherlach K."/>
            <person name="Martin K."/>
            <person name="Brakhage A.A."/>
            <person name="Petzke L."/>
            <person name="Valiante V."/>
        </authorList>
    </citation>
    <scope>NUCLEOTIDE SEQUENCE [LARGE SCALE GENOMIC DNA]</scope>
    <source>
        <strain evidence="2">SF006504</strain>
    </source>
</reference>
<name>A0A0U5GII3_ASPCI</name>
<dbReference type="Proteomes" id="UP000054771">
    <property type="component" value="Unassembled WGS sequence"/>
</dbReference>
<dbReference type="Gene3D" id="3.30.1330.40">
    <property type="entry name" value="RutC-like"/>
    <property type="match status" value="1"/>
</dbReference>
<dbReference type="Pfam" id="PF01042">
    <property type="entry name" value="Ribonuc_L-PSP"/>
    <property type="match status" value="1"/>
</dbReference>
<dbReference type="OrthoDB" id="309640at2759"/>
<dbReference type="OMA" id="MAVWKEK"/>
<dbReference type="InterPro" id="IPR006175">
    <property type="entry name" value="YjgF/YER057c/UK114"/>
</dbReference>
<evidence type="ECO:0000313" key="2">
    <source>
        <dbReference type="Proteomes" id="UP000054771"/>
    </source>
</evidence>
<keyword evidence="2" id="KW-1185">Reference proteome</keyword>
<accession>A0A0U5GII3</accession>
<organism evidence="1 2">
    <name type="scientific">Aspergillus calidoustus</name>
    <dbReference type="NCBI Taxonomy" id="454130"/>
    <lineage>
        <taxon>Eukaryota</taxon>
        <taxon>Fungi</taxon>
        <taxon>Dikarya</taxon>
        <taxon>Ascomycota</taxon>
        <taxon>Pezizomycotina</taxon>
        <taxon>Eurotiomycetes</taxon>
        <taxon>Eurotiomycetidae</taxon>
        <taxon>Eurotiales</taxon>
        <taxon>Aspergillaceae</taxon>
        <taxon>Aspergillus</taxon>
        <taxon>Aspergillus subgen. Nidulantes</taxon>
    </lineage>
</organism>
<evidence type="ECO:0000313" key="1">
    <source>
        <dbReference type="EMBL" id="CEL00660.1"/>
    </source>
</evidence>
<sequence>MSPIEYFQAPGPLGKLFQAGGTSNVARVPLRTNSSLVVTGGQPGFDLARGELVTTSLEDEASACFDCVDAALRSAGVAGGLAQAHRFTCFLTDMRYEDVVMRVWRERMPDHRVPWVTVGVAMLAIPAMRIEIAAEAMVSE</sequence>
<protein>
    <submittedName>
        <fullName evidence="1">Uncharacterized protein</fullName>
    </submittedName>
</protein>
<dbReference type="InterPro" id="IPR035959">
    <property type="entry name" value="RutC-like_sf"/>
</dbReference>
<proteinExistence type="predicted"/>
<dbReference type="SUPFAM" id="SSF55298">
    <property type="entry name" value="YjgF-like"/>
    <property type="match status" value="1"/>
</dbReference>
<gene>
    <name evidence="1" type="ORF">ASPCAL00258</name>
</gene>
<dbReference type="EMBL" id="CDMC01000001">
    <property type="protein sequence ID" value="CEL00660.1"/>
    <property type="molecule type" value="Genomic_DNA"/>
</dbReference>